<reference evidence="1 2" key="1">
    <citation type="submission" date="2013-07" db="EMBL/GenBank/DDBJ databases">
        <title>Comparative Genomic and Metabolomic Analysis of Twelve Strains of Pseudoalteromonas luteoviolacea.</title>
        <authorList>
            <person name="Vynne N.G."/>
            <person name="Mansson M."/>
            <person name="Gram L."/>
        </authorList>
    </citation>
    <scope>NUCLEOTIDE SEQUENCE [LARGE SCALE GENOMIC DNA]</scope>
    <source>
        <strain evidence="1 2">NCIMB 1942</strain>
    </source>
</reference>
<dbReference type="EMBL" id="AUXT01000135">
    <property type="protein sequence ID" value="KZN49206.1"/>
    <property type="molecule type" value="Genomic_DNA"/>
</dbReference>
<evidence type="ECO:0000313" key="2">
    <source>
        <dbReference type="Proteomes" id="UP000076587"/>
    </source>
</evidence>
<dbReference type="Proteomes" id="UP000076587">
    <property type="component" value="Unassembled WGS sequence"/>
</dbReference>
<dbReference type="AlphaFoldDB" id="A0A167DQL9"/>
<evidence type="ECO:0000313" key="1">
    <source>
        <dbReference type="EMBL" id="KZN49206.1"/>
    </source>
</evidence>
<proteinExistence type="predicted"/>
<dbReference type="PATRIC" id="fig|1365253.3.peg.1599"/>
<name>A0A167DQL9_9GAMM</name>
<protein>
    <submittedName>
        <fullName evidence="1">Uncharacterized protein</fullName>
    </submittedName>
</protein>
<accession>A0A167DQL9</accession>
<comment type="caution">
    <text evidence="1">The sequence shown here is derived from an EMBL/GenBank/DDBJ whole genome shotgun (WGS) entry which is preliminary data.</text>
</comment>
<gene>
    <name evidence="1" type="ORF">N482_25300</name>
</gene>
<sequence>MTKLNNKFETGQVWSCRSVSSSNEHKALIVSIDEFEDENVIGIAVISQDSGGSPFMPFSIKAFSASAFELIDTGRETSDFNDGYQYWKELYIDGEAGVYDISIDEVLGLNS</sequence>
<organism evidence="1 2">
    <name type="scientific">Pseudoalteromonas luteoviolacea NCIMB 1942</name>
    <dbReference type="NCBI Taxonomy" id="1365253"/>
    <lineage>
        <taxon>Bacteria</taxon>
        <taxon>Pseudomonadati</taxon>
        <taxon>Pseudomonadota</taxon>
        <taxon>Gammaproteobacteria</taxon>
        <taxon>Alteromonadales</taxon>
        <taxon>Pseudoalteromonadaceae</taxon>
        <taxon>Pseudoalteromonas</taxon>
    </lineage>
</organism>